<dbReference type="HOGENOM" id="CLU_3210749_0_0_2"/>
<name>J1L1D9_9EURY</name>
<keyword evidence="2" id="KW-1185">Reference proteome</keyword>
<evidence type="ECO:0000313" key="1">
    <source>
        <dbReference type="EMBL" id="EJG06465.1"/>
    </source>
</evidence>
<dbReference type="STRING" id="28892.Metli_0497"/>
<gene>
    <name evidence="1" type="ORF">Metli_0497</name>
</gene>
<dbReference type="EMBL" id="CM001555">
    <property type="protein sequence ID" value="EJG06465.1"/>
    <property type="molecule type" value="Genomic_DNA"/>
</dbReference>
<accession>J1L1D9</accession>
<protein>
    <submittedName>
        <fullName evidence="1">Uncharacterized protein</fullName>
    </submittedName>
</protein>
<evidence type="ECO:0000313" key="2">
    <source>
        <dbReference type="Proteomes" id="UP000005095"/>
    </source>
</evidence>
<dbReference type="Proteomes" id="UP000005095">
    <property type="component" value="Chromosome"/>
</dbReference>
<sequence>MMHESFHIRVTTQMEYKLFVVHLTVVYDLIKCFGKYWEYSHYFV</sequence>
<reference evidence="1 2" key="1">
    <citation type="submission" date="2011-08" db="EMBL/GenBank/DDBJ databases">
        <title>The complete genome of Methanofollis liminatans DSM 4140.</title>
        <authorList>
            <consortium name="US DOE Joint Genome Institute (JGI-PGF)"/>
            <person name="Lucas S."/>
            <person name="Han J."/>
            <person name="Lapidus A."/>
            <person name="Bruce D."/>
            <person name="Goodwin L."/>
            <person name="Pitluck S."/>
            <person name="Peters L."/>
            <person name="Kyrpides N."/>
            <person name="Mavromatis K."/>
            <person name="Ivanova N."/>
            <person name="Mikhailova N."/>
            <person name="Lu M."/>
            <person name="Detter J.C."/>
            <person name="Tapia R."/>
            <person name="Han C."/>
            <person name="Land M."/>
            <person name="Hauser L."/>
            <person name="Markowitz V."/>
            <person name="Cheng J.-F."/>
            <person name="Hugenholtz P."/>
            <person name="Woyke T."/>
            <person name="Wu D."/>
            <person name="Spring S."/>
            <person name="Schuler E."/>
            <person name="Brambilla E."/>
            <person name="Klenk H.-P."/>
            <person name="Eisen J.A."/>
        </authorList>
    </citation>
    <scope>NUCLEOTIDE SEQUENCE [LARGE SCALE GENOMIC DNA]</scope>
    <source>
        <strain evidence="1 2">DSM 4140</strain>
    </source>
</reference>
<organism evidence="1 2">
    <name type="scientific">Methanofollis liminatans DSM 4140</name>
    <dbReference type="NCBI Taxonomy" id="28892"/>
    <lineage>
        <taxon>Archaea</taxon>
        <taxon>Methanobacteriati</taxon>
        <taxon>Methanobacteriota</taxon>
        <taxon>Stenosarchaea group</taxon>
        <taxon>Methanomicrobia</taxon>
        <taxon>Methanomicrobiales</taxon>
        <taxon>Methanomicrobiaceae</taxon>
        <taxon>Methanofollis</taxon>
    </lineage>
</organism>
<dbReference type="AlphaFoldDB" id="J1L1D9"/>
<proteinExistence type="predicted"/>